<evidence type="ECO:0000313" key="2">
    <source>
        <dbReference type="EMBL" id="JAP30997.1"/>
    </source>
</evidence>
<protein>
    <submittedName>
        <fullName evidence="2">Putative ovule protein</fullName>
    </submittedName>
</protein>
<feature type="region of interest" description="Disordered" evidence="1">
    <location>
        <begin position="36"/>
        <end position="94"/>
    </location>
</feature>
<sequence length="94" mass="10507">MQAQKWQRNKIGKPLYRSLMIHKLQCEHKNGKETACTGTDTGHQPSKIFKSSPLNWHPSNKQNQAGVMQEKGSRENSKRGGLTGTHLIGLSIDP</sequence>
<dbReference type="AlphaFoldDB" id="A0A0V0IEE5"/>
<organism evidence="2">
    <name type="scientific">Solanum chacoense</name>
    <name type="common">Chaco potato</name>
    <dbReference type="NCBI Taxonomy" id="4108"/>
    <lineage>
        <taxon>Eukaryota</taxon>
        <taxon>Viridiplantae</taxon>
        <taxon>Streptophyta</taxon>
        <taxon>Embryophyta</taxon>
        <taxon>Tracheophyta</taxon>
        <taxon>Spermatophyta</taxon>
        <taxon>Magnoliopsida</taxon>
        <taxon>eudicotyledons</taxon>
        <taxon>Gunneridae</taxon>
        <taxon>Pentapetalae</taxon>
        <taxon>asterids</taxon>
        <taxon>lamiids</taxon>
        <taxon>Solanales</taxon>
        <taxon>Solanaceae</taxon>
        <taxon>Solanoideae</taxon>
        <taxon>Solaneae</taxon>
        <taxon>Solanum</taxon>
    </lineage>
</organism>
<accession>A0A0V0IEE5</accession>
<proteinExistence type="predicted"/>
<name>A0A0V0IEE5_SOLCH</name>
<feature type="compositionally biased region" description="Polar residues" evidence="1">
    <location>
        <begin position="52"/>
        <end position="66"/>
    </location>
</feature>
<evidence type="ECO:0000256" key="1">
    <source>
        <dbReference type="SAM" id="MobiDB-lite"/>
    </source>
</evidence>
<dbReference type="EMBL" id="GEDG01007500">
    <property type="protein sequence ID" value="JAP30997.1"/>
    <property type="molecule type" value="Transcribed_RNA"/>
</dbReference>
<reference evidence="2" key="1">
    <citation type="submission" date="2015-12" db="EMBL/GenBank/DDBJ databases">
        <title>Gene expression during late stages of embryo sac development: a critical building block for successful pollen-pistil interactions.</title>
        <authorList>
            <person name="Liu Y."/>
            <person name="Joly V."/>
            <person name="Sabar M."/>
            <person name="Matton D.P."/>
        </authorList>
    </citation>
    <scope>NUCLEOTIDE SEQUENCE</scope>
</reference>